<keyword evidence="1" id="KW-0677">Repeat</keyword>
<proteinExistence type="predicted"/>
<dbReference type="PANTHER" id="PTHR44943">
    <property type="entry name" value="CELLULOSE SYNTHASE OPERON PROTEIN C"/>
    <property type="match status" value="1"/>
</dbReference>
<dbReference type="SUPFAM" id="SSF48452">
    <property type="entry name" value="TPR-like"/>
    <property type="match status" value="1"/>
</dbReference>
<evidence type="ECO:0000256" key="2">
    <source>
        <dbReference type="ARBA" id="ARBA00022803"/>
    </source>
</evidence>
<evidence type="ECO:0000313" key="3">
    <source>
        <dbReference type="EMBL" id="UVI33764.1"/>
    </source>
</evidence>
<keyword evidence="4" id="KW-1185">Reference proteome</keyword>
<dbReference type="Gene3D" id="1.25.40.10">
    <property type="entry name" value="Tetratricopeptide repeat domain"/>
    <property type="match status" value="2"/>
</dbReference>
<keyword evidence="2" id="KW-0802">TPR repeat</keyword>
<dbReference type="InterPro" id="IPR051685">
    <property type="entry name" value="Ycf3/AcsC/BcsC/TPR_MFPF"/>
</dbReference>
<dbReference type="InterPro" id="IPR011990">
    <property type="entry name" value="TPR-like_helical_dom_sf"/>
</dbReference>
<reference evidence="3" key="1">
    <citation type="submission" date="2022-01" db="EMBL/GenBank/DDBJ databases">
        <title>Paenibacillus spongiae sp. nov., isolated from marine sponge.</title>
        <authorList>
            <person name="Li Z."/>
            <person name="Zhang M."/>
        </authorList>
    </citation>
    <scope>NUCLEOTIDE SEQUENCE</scope>
    <source>
        <strain evidence="3">PHS-Z3</strain>
    </source>
</reference>
<evidence type="ECO:0000256" key="1">
    <source>
        <dbReference type="ARBA" id="ARBA00022737"/>
    </source>
</evidence>
<dbReference type="EMBL" id="CP091430">
    <property type="protein sequence ID" value="UVI33764.1"/>
    <property type="molecule type" value="Genomic_DNA"/>
</dbReference>
<dbReference type="PANTHER" id="PTHR44943:SF4">
    <property type="entry name" value="TPR REPEAT-CONTAINING PROTEIN MJ0798"/>
    <property type="match status" value="1"/>
</dbReference>
<evidence type="ECO:0000313" key="4">
    <source>
        <dbReference type="Proteomes" id="UP001057877"/>
    </source>
</evidence>
<dbReference type="Proteomes" id="UP001057877">
    <property type="component" value="Chromosome"/>
</dbReference>
<dbReference type="Pfam" id="PF13432">
    <property type="entry name" value="TPR_16"/>
    <property type="match status" value="1"/>
</dbReference>
<sequence length="247" mass="28935">MPQDEFRLYWEKNEKFRLLEEVEAQYDEIKWQQAVQLYKDALEQQPNNPEYLHSYGYLLEMRANRMLREAAGCYQSGLESPLIQQQYAWMSGKLHAQLISVRRQLSENHQSIAFYKKLLTESPDDPEVYCFLIQCYLNADQVHEAGKVADAGLKLFPQYGTLMYYLGEVAARGGQTEEALRAWEQSALLDQQLIDGRFSRAFLFEREQRLAEAAEEWRCIVAFMGKYGFNDDFPSRELKRIEQALGK</sequence>
<accession>A0ABY5SJE6</accession>
<organism evidence="3 4">
    <name type="scientific">Paenibacillus spongiae</name>
    <dbReference type="NCBI Taxonomy" id="2909671"/>
    <lineage>
        <taxon>Bacteria</taxon>
        <taxon>Bacillati</taxon>
        <taxon>Bacillota</taxon>
        <taxon>Bacilli</taxon>
        <taxon>Bacillales</taxon>
        <taxon>Paenibacillaceae</taxon>
        <taxon>Paenibacillus</taxon>
    </lineage>
</organism>
<name>A0ABY5SJE6_9BACL</name>
<gene>
    <name evidence="3" type="ORF">L1F29_26880</name>
</gene>
<dbReference type="RefSeq" id="WP_258389818.1">
    <property type="nucleotide sequence ID" value="NZ_CP091430.1"/>
</dbReference>
<protein>
    <submittedName>
        <fullName evidence="3">Tetratricopeptide repeat protein</fullName>
    </submittedName>
</protein>